<dbReference type="Gene3D" id="1.10.287.1040">
    <property type="entry name" value="Exonuclease VII, small subunit"/>
    <property type="match status" value="1"/>
</dbReference>
<keyword evidence="5 6" id="KW-0269">Exonuclease</keyword>
<evidence type="ECO:0000256" key="4">
    <source>
        <dbReference type="ARBA" id="ARBA00022801"/>
    </source>
</evidence>
<keyword evidence="2 6" id="KW-0963">Cytoplasm</keyword>
<evidence type="ECO:0000313" key="8">
    <source>
        <dbReference type="Proteomes" id="UP000290921"/>
    </source>
</evidence>
<dbReference type="NCBIfam" id="TIGR01280">
    <property type="entry name" value="xseB"/>
    <property type="match status" value="1"/>
</dbReference>
<accession>A0A4V1LEU3</accession>
<protein>
    <recommendedName>
        <fullName evidence="6">Exodeoxyribonuclease 7 small subunit</fullName>
        <ecNumber evidence="6">3.1.11.6</ecNumber>
    </recommendedName>
    <alternativeName>
        <fullName evidence="6">Exodeoxyribonuclease VII small subunit</fullName>
        <shortName evidence="6">Exonuclease VII small subunit</shortName>
    </alternativeName>
</protein>
<evidence type="ECO:0000256" key="3">
    <source>
        <dbReference type="ARBA" id="ARBA00022722"/>
    </source>
</evidence>
<reference evidence="7 8" key="1">
    <citation type="submission" date="2018-06" db="EMBL/GenBank/DDBJ databases">
        <title>Genome conservation of Clostridium tetani.</title>
        <authorList>
            <person name="Bruggemann H."/>
            <person name="Popoff M.R."/>
        </authorList>
    </citation>
    <scope>NUCLEOTIDE SEQUENCE [LARGE SCALE GENOMIC DNA]</scope>
    <source>
        <strain evidence="7 8">2017.061</strain>
    </source>
</reference>
<comment type="subunit">
    <text evidence="6">Heterooligomer composed of large and small subunits.</text>
</comment>
<dbReference type="SUPFAM" id="SSF116842">
    <property type="entry name" value="XseB-like"/>
    <property type="match status" value="1"/>
</dbReference>
<dbReference type="GO" id="GO:0009318">
    <property type="term" value="C:exodeoxyribonuclease VII complex"/>
    <property type="evidence" value="ECO:0007669"/>
    <property type="project" value="UniProtKB-UniRule"/>
</dbReference>
<dbReference type="PANTHER" id="PTHR34137:SF1">
    <property type="entry name" value="EXODEOXYRIBONUCLEASE 7 SMALL SUBUNIT"/>
    <property type="match status" value="1"/>
</dbReference>
<dbReference type="HAMAP" id="MF_00337">
    <property type="entry name" value="Exonuc_7_S"/>
    <property type="match status" value="1"/>
</dbReference>
<dbReference type="GO" id="GO:0006308">
    <property type="term" value="P:DNA catabolic process"/>
    <property type="evidence" value="ECO:0007669"/>
    <property type="project" value="UniProtKB-UniRule"/>
</dbReference>
<dbReference type="Proteomes" id="UP000290921">
    <property type="component" value="Unassembled WGS sequence"/>
</dbReference>
<evidence type="ECO:0000256" key="2">
    <source>
        <dbReference type="ARBA" id="ARBA00022490"/>
    </source>
</evidence>
<dbReference type="InterPro" id="IPR003761">
    <property type="entry name" value="Exonuc_VII_S"/>
</dbReference>
<organism evidence="7 8">
    <name type="scientific">Clostridium tetani</name>
    <dbReference type="NCBI Taxonomy" id="1513"/>
    <lineage>
        <taxon>Bacteria</taxon>
        <taxon>Bacillati</taxon>
        <taxon>Bacillota</taxon>
        <taxon>Clostridia</taxon>
        <taxon>Eubacteriales</taxon>
        <taxon>Clostridiaceae</taxon>
        <taxon>Clostridium</taxon>
    </lineage>
</organism>
<comment type="catalytic activity">
    <reaction evidence="6">
        <text>Exonucleolytic cleavage in either 5'- to 3'- or 3'- to 5'-direction to yield nucleoside 5'-phosphates.</text>
        <dbReference type="EC" id="3.1.11.6"/>
    </reaction>
</comment>
<dbReference type="NCBIfam" id="NF002140">
    <property type="entry name" value="PRK00977.1-4"/>
    <property type="match status" value="1"/>
</dbReference>
<comment type="caution">
    <text evidence="7">The sequence shown here is derived from an EMBL/GenBank/DDBJ whole genome shotgun (WGS) entry which is preliminary data.</text>
</comment>
<keyword evidence="4 6" id="KW-0378">Hydrolase</keyword>
<evidence type="ECO:0000256" key="5">
    <source>
        <dbReference type="ARBA" id="ARBA00022839"/>
    </source>
</evidence>
<keyword evidence="3 6" id="KW-0540">Nuclease</keyword>
<dbReference type="PANTHER" id="PTHR34137">
    <property type="entry name" value="EXODEOXYRIBONUCLEASE 7 SMALL SUBUNIT"/>
    <property type="match status" value="1"/>
</dbReference>
<dbReference type="AlphaFoldDB" id="A0A4V1LEU3"/>
<dbReference type="EC" id="3.1.11.6" evidence="6"/>
<dbReference type="GO" id="GO:0005829">
    <property type="term" value="C:cytosol"/>
    <property type="evidence" value="ECO:0007669"/>
    <property type="project" value="TreeGrafter"/>
</dbReference>
<evidence type="ECO:0000256" key="1">
    <source>
        <dbReference type="ARBA" id="ARBA00009998"/>
    </source>
</evidence>
<gene>
    <name evidence="6" type="primary">xseB</name>
    <name evidence="7" type="ORF">DP130_05060</name>
</gene>
<evidence type="ECO:0000256" key="6">
    <source>
        <dbReference type="HAMAP-Rule" id="MF_00337"/>
    </source>
</evidence>
<dbReference type="InterPro" id="IPR037004">
    <property type="entry name" value="Exonuc_VII_ssu_sf"/>
</dbReference>
<sequence length="96" mass="11103">MIFFHNYSLFIISYSLTKGSVIVAAKKDNYEGLIKELEEVVTQMENGELSLDKSMDLYEKGIKLSNKIYKILNDAEGKIKIFTEEGEKNFLQEEKK</sequence>
<dbReference type="Pfam" id="PF02609">
    <property type="entry name" value="Exonuc_VII_S"/>
    <property type="match status" value="1"/>
</dbReference>
<comment type="function">
    <text evidence="6">Bidirectionally degrades single-stranded DNA into large acid-insoluble oligonucleotides, which are then degraded further into small acid-soluble oligonucleotides.</text>
</comment>
<comment type="subcellular location">
    <subcellularLocation>
        <location evidence="6">Cytoplasm</location>
    </subcellularLocation>
</comment>
<proteinExistence type="inferred from homology"/>
<dbReference type="EMBL" id="QMAP01000004">
    <property type="protein sequence ID" value="RXI49426.1"/>
    <property type="molecule type" value="Genomic_DNA"/>
</dbReference>
<comment type="similarity">
    <text evidence="1 6">Belongs to the XseB family.</text>
</comment>
<name>A0A4V1LEU3_CLOTA</name>
<dbReference type="GO" id="GO:0008855">
    <property type="term" value="F:exodeoxyribonuclease VII activity"/>
    <property type="evidence" value="ECO:0007669"/>
    <property type="project" value="UniProtKB-UniRule"/>
</dbReference>
<evidence type="ECO:0000313" key="7">
    <source>
        <dbReference type="EMBL" id="RXI49426.1"/>
    </source>
</evidence>